<proteinExistence type="predicted"/>
<comment type="caution">
    <text evidence="1">The sequence shown here is derived from an EMBL/GenBank/DDBJ whole genome shotgun (WGS) entry which is preliminary data.</text>
</comment>
<protein>
    <submittedName>
        <fullName evidence="1">Uncharacterized protein</fullName>
    </submittedName>
</protein>
<reference evidence="1 2" key="1">
    <citation type="journal article" date="2019" name="Int. J. Syst. Evol. Microbiol.">
        <title>The Global Catalogue of Microorganisms (GCM) 10K type strain sequencing project: providing services to taxonomists for standard genome sequencing and annotation.</title>
        <authorList>
            <consortium name="The Broad Institute Genomics Platform"/>
            <consortium name="The Broad Institute Genome Sequencing Center for Infectious Disease"/>
            <person name="Wu L."/>
            <person name="Ma J."/>
        </authorList>
    </citation>
    <scope>NUCLEOTIDE SEQUENCE [LARGE SCALE GENOMIC DNA]</scope>
    <source>
        <strain evidence="1 2">JCM 3272</strain>
    </source>
</reference>
<dbReference type="Proteomes" id="UP001501444">
    <property type="component" value="Unassembled WGS sequence"/>
</dbReference>
<evidence type="ECO:0000313" key="2">
    <source>
        <dbReference type="Proteomes" id="UP001501444"/>
    </source>
</evidence>
<evidence type="ECO:0000313" key="1">
    <source>
        <dbReference type="EMBL" id="GAA2331571.1"/>
    </source>
</evidence>
<sequence>MRPGDRAERVDHYAVLRTIEDAYGLPPLGAAAQAVPLRVP</sequence>
<dbReference type="EMBL" id="BAAARV010000006">
    <property type="protein sequence ID" value="GAA2331571.1"/>
    <property type="molecule type" value="Genomic_DNA"/>
</dbReference>
<dbReference type="RefSeq" id="WP_344611040.1">
    <property type="nucleotide sequence ID" value="NZ_BAAARV010000006.1"/>
</dbReference>
<accession>A0ABN3FKD0</accession>
<gene>
    <name evidence="1" type="ORF">GCM10010170_010180</name>
</gene>
<name>A0ABN3FKD0_9ACTN</name>
<keyword evidence="2" id="KW-1185">Reference proteome</keyword>
<organism evidence="1 2">
    <name type="scientific">Dactylosporangium salmoneum</name>
    <dbReference type="NCBI Taxonomy" id="53361"/>
    <lineage>
        <taxon>Bacteria</taxon>
        <taxon>Bacillati</taxon>
        <taxon>Actinomycetota</taxon>
        <taxon>Actinomycetes</taxon>
        <taxon>Micromonosporales</taxon>
        <taxon>Micromonosporaceae</taxon>
        <taxon>Dactylosporangium</taxon>
    </lineage>
</organism>